<dbReference type="SUPFAM" id="SSF103481">
    <property type="entry name" value="Multidrug resistance efflux transporter EmrE"/>
    <property type="match status" value="2"/>
</dbReference>
<evidence type="ECO:0000256" key="3">
    <source>
        <dbReference type="ARBA" id="ARBA00022692"/>
    </source>
</evidence>
<evidence type="ECO:0000256" key="1">
    <source>
        <dbReference type="ARBA" id="ARBA00004141"/>
    </source>
</evidence>
<feature type="transmembrane region" description="Helical" evidence="6">
    <location>
        <begin position="86"/>
        <end position="112"/>
    </location>
</feature>
<keyword evidence="4 6" id="KW-1133">Transmembrane helix</keyword>
<evidence type="ECO:0000256" key="6">
    <source>
        <dbReference type="SAM" id="Phobius"/>
    </source>
</evidence>
<proteinExistence type="inferred from homology"/>
<name>A0ABT3IZI2_9RHOB</name>
<protein>
    <submittedName>
        <fullName evidence="8">EamA family transporter</fullName>
    </submittedName>
</protein>
<feature type="transmembrane region" description="Helical" evidence="6">
    <location>
        <begin position="132"/>
        <end position="151"/>
    </location>
</feature>
<feature type="transmembrane region" description="Helical" evidence="6">
    <location>
        <begin position="157"/>
        <end position="180"/>
    </location>
</feature>
<keyword evidence="5 6" id="KW-0472">Membrane</keyword>
<evidence type="ECO:0000256" key="4">
    <source>
        <dbReference type="ARBA" id="ARBA00022989"/>
    </source>
</evidence>
<evidence type="ECO:0000256" key="2">
    <source>
        <dbReference type="ARBA" id="ARBA00007362"/>
    </source>
</evidence>
<feature type="transmembrane region" description="Helical" evidence="6">
    <location>
        <begin position="12"/>
        <end position="31"/>
    </location>
</feature>
<evidence type="ECO:0000259" key="7">
    <source>
        <dbReference type="Pfam" id="PF00892"/>
    </source>
</evidence>
<comment type="subcellular location">
    <subcellularLocation>
        <location evidence="1">Membrane</location>
        <topology evidence="1">Multi-pass membrane protein</topology>
    </subcellularLocation>
</comment>
<dbReference type="RefSeq" id="WP_264771192.1">
    <property type="nucleotide sequence ID" value="NZ_JAPDOG010000003.1"/>
</dbReference>
<accession>A0ABT3IZI2</accession>
<organism evidence="8 9">
    <name type="scientific">Defluviimonas salinarum</name>
    <dbReference type="NCBI Taxonomy" id="2992147"/>
    <lineage>
        <taxon>Bacteria</taxon>
        <taxon>Pseudomonadati</taxon>
        <taxon>Pseudomonadota</taxon>
        <taxon>Alphaproteobacteria</taxon>
        <taxon>Rhodobacterales</taxon>
        <taxon>Paracoccaceae</taxon>
        <taxon>Albidovulum</taxon>
    </lineage>
</organism>
<dbReference type="EMBL" id="JAPDOG010000003">
    <property type="protein sequence ID" value="MCW3780851.1"/>
    <property type="molecule type" value="Genomic_DNA"/>
</dbReference>
<feature type="transmembrane region" description="Helical" evidence="6">
    <location>
        <begin position="43"/>
        <end position="66"/>
    </location>
</feature>
<comment type="similarity">
    <text evidence="2">Belongs to the EamA transporter family.</text>
</comment>
<dbReference type="PANTHER" id="PTHR32322">
    <property type="entry name" value="INNER MEMBRANE TRANSPORTER"/>
    <property type="match status" value="1"/>
</dbReference>
<dbReference type="Pfam" id="PF00892">
    <property type="entry name" value="EamA"/>
    <property type="match status" value="2"/>
</dbReference>
<dbReference type="Proteomes" id="UP001207582">
    <property type="component" value="Unassembled WGS sequence"/>
</dbReference>
<dbReference type="InterPro" id="IPR037185">
    <property type="entry name" value="EmrE-like"/>
</dbReference>
<keyword evidence="3 6" id="KW-0812">Transmembrane</keyword>
<reference evidence="8 9" key="1">
    <citation type="submission" date="2022-10" db="EMBL/GenBank/DDBJ databases">
        <title>Defluviimonas sp. CAU 1641 isolated from mud.</title>
        <authorList>
            <person name="Kim W."/>
        </authorList>
    </citation>
    <scope>NUCLEOTIDE SEQUENCE [LARGE SCALE GENOMIC DNA]</scope>
    <source>
        <strain evidence="8 9">CAU 1641</strain>
    </source>
</reference>
<feature type="domain" description="EamA" evidence="7">
    <location>
        <begin position="159"/>
        <end position="295"/>
    </location>
</feature>
<evidence type="ECO:0000313" key="8">
    <source>
        <dbReference type="EMBL" id="MCW3780851.1"/>
    </source>
</evidence>
<feature type="transmembrane region" description="Helical" evidence="6">
    <location>
        <begin position="224"/>
        <end position="244"/>
    </location>
</feature>
<keyword evidence="9" id="KW-1185">Reference proteome</keyword>
<sequence>MTEARPDATAPSSSLAGIGIVLLSALLIALAPNAAKIAYREGADLTAVITFRTLIGAAGLALYLAARRHWPPGGRDAFRRSAFSGLAQVFTALGFIGAVAFIDVSLAALIFYSHPFLVALISHLRGEARMSANRFVWIASAIAGLALVFGLKLASLAPLGIALSLGGMVAVTVLIFTVAGLSAEVGPIPANLFMTTWSCLYLLAFALAAPLTGLAAPMTLPGSVTGWIAILGAGVTTTTGYVLFFVGARIVGTARAAVWTVTEPLFAIIFAVLLIGETLSASQWLGVAIVIGSLIRFETTVAPAPRD</sequence>
<gene>
    <name evidence="8" type="ORF">OM960_04550</name>
</gene>
<evidence type="ECO:0000256" key="5">
    <source>
        <dbReference type="ARBA" id="ARBA00023136"/>
    </source>
</evidence>
<dbReference type="InterPro" id="IPR050638">
    <property type="entry name" value="AA-Vitamin_Transporters"/>
</dbReference>
<dbReference type="InterPro" id="IPR000620">
    <property type="entry name" value="EamA_dom"/>
</dbReference>
<comment type="caution">
    <text evidence="8">The sequence shown here is derived from an EMBL/GenBank/DDBJ whole genome shotgun (WGS) entry which is preliminary data.</text>
</comment>
<evidence type="ECO:0000313" key="9">
    <source>
        <dbReference type="Proteomes" id="UP001207582"/>
    </source>
</evidence>
<dbReference type="PANTHER" id="PTHR32322:SF2">
    <property type="entry name" value="EAMA DOMAIN-CONTAINING PROTEIN"/>
    <property type="match status" value="1"/>
</dbReference>
<feature type="transmembrane region" description="Helical" evidence="6">
    <location>
        <begin position="192"/>
        <end position="212"/>
    </location>
</feature>
<feature type="domain" description="EamA" evidence="7">
    <location>
        <begin position="16"/>
        <end position="149"/>
    </location>
</feature>